<evidence type="ECO:0000313" key="2">
    <source>
        <dbReference type="EMBL" id="KUG21316.1"/>
    </source>
</evidence>
<dbReference type="Pfam" id="PF20358">
    <property type="entry name" value="DUF6653"/>
    <property type="match status" value="1"/>
</dbReference>
<evidence type="ECO:0000256" key="1">
    <source>
        <dbReference type="SAM" id="Phobius"/>
    </source>
</evidence>
<dbReference type="InterPro" id="IPR046595">
    <property type="entry name" value="DUF6653"/>
</dbReference>
<gene>
    <name evidence="2" type="ORF">ASZ90_008930</name>
</gene>
<keyword evidence="1" id="KW-0812">Transmembrane</keyword>
<organism evidence="2">
    <name type="scientific">hydrocarbon metagenome</name>
    <dbReference type="NCBI Taxonomy" id="938273"/>
    <lineage>
        <taxon>unclassified sequences</taxon>
        <taxon>metagenomes</taxon>
        <taxon>ecological metagenomes</taxon>
    </lineage>
</organism>
<name>A0A0W8FKH4_9ZZZZ</name>
<reference evidence="2" key="1">
    <citation type="journal article" date="2015" name="Proc. Natl. Acad. Sci. U.S.A.">
        <title>Networks of energetic and metabolic interactions define dynamics in microbial communities.</title>
        <authorList>
            <person name="Embree M."/>
            <person name="Liu J.K."/>
            <person name="Al-Bassam M.M."/>
            <person name="Zengler K."/>
        </authorList>
    </citation>
    <scope>NUCLEOTIDE SEQUENCE</scope>
</reference>
<comment type="caution">
    <text evidence="2">The sequence shown here is derived from an EMBL/GenBank/DDBJ whole genome shotgun (WGS) entry which is preliminary data.</text>
</comment>
<dbReference type="EMBL" id="LNQE01001076">
    <property type="protein sequence ID" value="KUG21316.1"/>
    <property type="molecule type" value="Genomic_DNA"/>
</dbReference>
<keyword evidence="1" id="KW-1133">Transmembrane helix</keyword>
<dbReference type="AlphaFoldDB" id="A0A0W8FKH4"/>
<feature type="transmembrane region" description="Helical" evidence="1">
    <location>
        <begin position="84"/>
        <end position="102"/>
    </location>
</feature>
<protein>
    <submittedName>
        <fullName evidence="2">Uncharacterized protein</fullName>
    </submittedName>
</protein>
<proteinExistence type="predicted"/>
<feature type="transmembrane region" description="Helical" evidence="1">
    <location>
        <begin position="6"/>
        <end position="28"/>
    </location>
</feature>
<sequence length="127" mass="14994">MAVYPFIFLAIWHHNWCALAAVILWVILNPVVLPEPKSMDNWMSKGVRGEQLWTREFRRDLSQVLNILNAAFFFPALYAAYLNLFWPALYTATLPFVFNLWFSDRMVFYYEMHRGEERDPALNAGKT</sequence>
<accession>A0A0W8FKH4</accession>
<keyword evidence="1" id="KW-0472">Membrane</keyword>